<dbReference type="RefSeq" id="WP_369779925.1">
    <property type="nucleotide sequence ID" value="NZ_CP165727.1"/>
</dbReference>
<gene>
    <name evidence="1" type="ORF">AB5J51_38590</name>
</gene>
<evidence type="ECO:0000313" key="1">
    <source>
        <dbReference type="EMBL" id="XDV68407.1"/>
    </source>
</evidence>
<sequence>MTTEERRPERTEGTAPVLRQQVLVLYLATSALDSHVVGWSLYDGTDRTSPTTGDSDVPPYESGEAALRAGWRLIQAAQLLPPYPGQEYDVSFLKHEFFFERIVDARAEPREPGCR</sequence>
<dbReference type="EMBL" id="CP165727">
    <property type="protein sequence ID" value="XDV68407.1"/>
    <property type="molecule type" value="Genomic_DNA"/>
</dbReference>
<protein>
    <submittedName>
        <fullName evidence="1">Uncharacterized protein</fullName>
    </submittedName>
</protein>
<accession>A0AB39YIL9</accession>
<proteinExistence type="predicted"/>
<name>A0AB39YIL9_9ACTN</name>
<reference evidence="1" key="1">
    <citation type="submission" date="2024-08" db="EMBL/GenBank/DDBJ databases">
        <authorList>
            <person name="Yu S.T."/>
        </authorList>
    </citation>
    <scope>NUCLEOTIDE SEQUENCE</scope>
    <source>
        <strain evidence="1">R33</strain>
    </source>
</reference>
<dbReference type="AlphaFoldDB" id="A0AB39YIL9"/>
<organism evidence="1">
    <name type="scientific">Streptomyces sp. R33</name>
    <dbReference type="NCBI Taxonomy" id="3238629"/>
    <lineage>
        <taxon>Bacteria</taxon>
        <taxon>Bacillati</taxon>
        <taxon>Actinomycetota</taxon>
        <taxon>Actinomycetes</taxon>
        <taxon>Kitasatosporales</taxon>
        <taxon>Streptomycetaceae</taxon>
        <taxon>Streptomyces</taxon>
    </lineage>
</organism>